<accession>A0AAN6RWX6</accession>
<dbReference type="PANTHER" id="PTHR15407:SF32">
    <property type="entry name" value="PROTEIN (MNN4), PUTATIVE (AFU_ORTHOLOGUE AFUA_1G03790)-RELATED"/>
    <property type="match status" value="1"/>
</dbReference>
<sequence length="1002" mass="110511">MADRRDAEMVVTYSFDSGAWKCGVVFEGFIFAKSELSYDDRNRDLKRLVQAYLTTFNGLGLETWLRHDALLGWWWGGHALPWESMRMSMQISEPTIFFLAAYYNMTTFSVKRPRVRGRRRYLLELSPHALDREQQGGKSPAAADARWIDTETGLALEVYAVRYNLTHPRGEGMLSCKDGSEIMDTYLFPLRNTTFEGVPAQIPYRFEELLVKEYGAEALKETEQNGHRFDEEERQWVPKDKPRDEPKVLSTPASNDHRVTKVNQRQSASLSTNCITTPRQGQNQAAWKCNNLTLDAPEHEKMATRQERMRDRMRGAAIHNVGDIDFGFIIPAAEHLPDAPEPSSANEASPTPTRPSPNSSAKRKRLHRDASRSPLSSQSTAVAPAPVAAPPARAASDIYSIPDHTTEGGATTTAAAAPSSPLSHKTSHPPTTTDVDADHLMADAPTLPQQQQPRGPLSSVIAATKHLSFDASSPPSRRHPHPDEMEVTESPADAPGSGRRRPLRLGAGTPVVGSSTLLQKVLEDLDEGGNEGMAGGSSPIERRVAARMRREEGVRTGAGRGIKMGAVKMGAGSVGGKRRSPGLFVGGSSSVAGSEVGGEEVEVEESVLPVEVEESVLPVEDEEEQEEKQEEEQEAEAEEAEEAEEAQEVDEQEAAQRLGRKRPRRSLRSPSPELGSSIPEASPAPKRRRRREAAASPAQQQQPARRTRANPPAKQTQPKPAPPPPPQPQRQPESKPKPQPKKRTRKSKPPATDTENDDPTTSVPVTVQRFTKPRRSRAAAENEAADEGNEENSPAAEDAIPFARRSGVNAIDVLSKLCEELGEVYTDKLEARARAAEDAAARREQKTMHRALQAFQEELRTRLLEHTIALDNLHALRKRVRATQKEKLALRDDILRIRAEREQVALRMDAVRIRHEADSKEALRHISLSSAMHDIDLAVERGQAAPELSPAEQKKAELANLELLVSRVADQASSRSHGGGTLKQIREFNAFLERTAAILEGR</sequence>
<evidence type="ECO:0000259" key="6">
    <source>
        <dbReference type="Pfam" id="PF20994"/>
    </source>
</evidence>
<feature type="region of interest" description="Disordered" evidence="5">
    <location>
        <begin position="526"/>
        <end position="798"/>
    </location>
</feature>
<feature type="compositionally biased region" description="Polar residues" evidence="5">
    <location>
        <begin position="420"/>
        <end position="434"/>
    </location>
</feature>
<proteinExistence type="predicted"/>
<feature type="compositionally biased region" description="Acidic residues" evidence="5">
    <location>
        <begin position="597"/>
        <end position="653"/>
    </location>
</feature>
<dbReference type="EMBL" id="MU855346">
    <property type="protein sequence ID" value="KAK3905794.1"/>
    <property type="molecule type" value="Genomic_DNA"/>
</dbReference>
<dbReference type="InterPro" id="IPR009644">
    <property type="entry name" value="FKTN/MNN4/W02B3.4-1"/>
</dbReference>
<feature type="compositionally biased region" description="Pro residues" evidence="5">
    <location>
        <begin position="719"/>
        <end position="729"/>
    </location>
</feature>
<feature type="compositionally biased region" description="Low complexity" evidence="5">
    <location>
        <begin position="407"/>
        <end position="417"/>
    </location>
</feature>
<feature type="region of interest" description="Disordered" evidence="5">
    <location>
        <begin position="401"/>
        <end position="511"/>
    </location>
</feature>
<dbReference type="InterPro" id="IPR048743">
    <property type="entry name" value="AME1"/>
</dbReference>
<feature type="region of interest" description="Disordered" evidence="5">
    <location>
        <begin position="222"/>
        <end position="253"/>
    </location>
</feature>
<dbReference type="Pfam" id="PF20994">
    <property type="entry name" value="CENPU"/>
    <property type="match status" value="1"/>
</dbReference>
<feature type="compositionally biased region" description="Basic and acidic residues" evidence="5">
    <location>
        <begin position="540"/>
        <end position="554"/>
    </location>
</feature>
<evidence type="ECO:0000256" key="3">
    <source>
        <dbReference type="ARBA" id="ARBA00022989"/>
    </source>
</evidence>
<feature type="compositionally biased region" description="Basic residues" evidence="5">
    <location>
        <begin position="738"/>
        <end position="748"/>
    </location>
</feature>
<gene>
    <name evidence="7" type="ORF">C8A05DRAFT_30350</name>
</gene>
<organism evidence="7 8">
    <name type="scientific">Staphylotrichum tortipilum</name>
    <dbReference type="NCBI Taxonomy" id="2831512"/>
    <lineage>
        <taxon>Eukaryota</taxon>
        <taxon>Fungi</taxon>
        <taxon>Dikarya</taxon>
        <taxon>Ascomycota</taxon>
        <taxon>Pezizomycotina</taxon>
        <taxon>Sordariomycetes</taxon>
        <taxon>Sordariomycetidae</taxon>
        <taxon>Sordariales</taxon>
        <taxon>Chaetomiaceae</taxon>
        <taxon>Staphylotrichum</taxon>
    </lineage>
</organism>
<name>A0AAN6RWX6_9PEZI</name>
<dbReference type="AlphaFoldDB" id="A0AAN6RWX6"/>
<comment type="caution">
    <text evidence="7">The sequence shown here is derived from an EMBL/GenBank/DDBJ whole genome shotgun (WGS) entry which is preliminary data.</text>
</comment>
<keyword evidence="4" id="KW-0472">Membrane</keyword>
<evidence type="ECO:0000256" key="2">
    <source>
        <dbReference type="ARBA" id="ARBA00022692"/>
    </source>
</evidence>
<dbReference type="GO" id="GO:0016020">
    <property type="term" value="C:membrane"/>
    <property type="evidence" value="ECO:0007669"/>
    <property type="project" value="UniProtKB-SubCell"/>
</dbReference>
<keyword evidence="3" id="KW-1133">Transmembrane helix</keyword>
<evidence type="ECO:0000256" key="5">
    <source>
        <dbReference type="SAM" id="MobiDB-lite"/>
    </source>
</evidence>
<dbReference type="Proteomes" id="UP001303889">
    <property type="component" value="Unassembled WGS sequence"/>
</dbReference>
<dbReference type="PANTHER" id="PTHR15407">
    <property type="entry name" value="FUKUTIN-RELATED"/>
    <property type="match status" value="1"/>
</dbReference>
<evidence type="ECO:0000313" key="8">
    <source>
        <dbReference type="Proteomes" id="UP001303889"/>
    </source>
</evidence>
<feature type="region of interest" description="Disordered" evidence="5">
    <location>
        <begin position="335"/>
        <end position="389"/>
    </location>
</feature>
<feature type="compositionally biased region" description="Basic and acidic residues" evidence="5">
    <location>
        <begin position="222"/>
        <end position="247"/>
    </location>
</feature>
<evidence type="ECO:0000256" key="1">
    <source>
        <dbReference type="ARBA" id="ARBA00004167"/>
    </source>
</evidence>
<keyword evidence="8" id="KW-1185">Reference proteome</keyword>
<reference evidence="7" key="2">
    <citation type="submission" date="2023-05" db="EMBL/GenBank/DDBJ databases">
        <authorList>
            <consortium name="Lawrence Berkeley National Laboratory"/>
            <person name="Steindorff A."/>
            <person name="Hensen N."/>
            <person name="Bonometti L."/>
            <person name="Westerberg I."/>
            <person name="Brannstrom I.O."/>
            <person name="Guillou S."/>
            <person name="Cros-Aarteil S."/>
            <person name="Calhoun S."/>
            <person name="Haridas S."/>
            <person name="Kuo A."/>
            <person name="Mondo S."/>
            <person name="Pangilinan J."/>
            <person name="Riley R."/>
            <person name="Labutti K."/>
            <person name="Andreopoulos B."/>
            <person name="Lipzen A."/>
            <person name="Chen C."/>
            <person name="Yanf M."/>
            <person name="Daum C."/>
            <person name="Ng V."/>
            <person name="Clum A."/>
            <person name="Ohm R."/>
            <person name="Martin F."/>
            <person name="Silar P."/>
            <person name="Natvig D."/>
            <person name="Lalanne C."/>
            <person name="Gautier V."/>
            <person name="Ament-Velasquez S.L."/>
            <person name="Kruys A."/>
            <person name="Hutchinson M.I."/>
            <person name="Powell A.J."/>
            <person name="Barry K."/>
            <person name="Miller A.N."/>
            <person name="Grigoriev I.V."/>
            <person name="Debuchy R."/>
            <person name="Gladieux P."/>
            <person name="Thoren M.H."/>
            <person name="Johannesson H."/>
        </authorList>
    </citation>
    <scope>NUCLEOTIDE SEQUENCE</scope>
    <source>
        <strain evidence="7">CBS 103.79</strain>
    </source>
</reference>
<protein>
    <recommendedName>
        <fullName evidence="6">Inner kinetochore subunit AME1 domain-containing protein</fullName>
    </recommendedName>
</protein>
<evidence type="ECO:0000313" key="7">
    <source>
        <dbReference type="EMBL" id="KAK3905794.1"/>
    </source>
</evidence>
<feature type="compositionally biased region" description="Basic residues" evidence="5">
    <location>
        <begin position="658"/>
        <end position="667"/>
    </location>
</feature>
<keyword evidence="2" id="KW-0812">Transmembrane</keyword>
<evidence type="ECO:0000256" key="4">
    <source>
        <dbReference type="ARBA" id="ARBA00023136"/>
    </source>
</evidence>
<reference evidence="7" key="1">
    <citation type="journal article" date="2023" name="Mol. Phylogenet. Evol.">
        <title>Genome-scale phylogeny and comparative genomics of the fungal order Sordariales.</title>
        <authorList>
            <person name="Hensen N."/>
            <person name="Bonometti L."/>
            <person name="Westerberg I."/>
            <person name="Brannstrom I.O."/>
            <person name="Guillou S."/>
            <person name="Cros-Aarteil S."/>
            <person name="Calhoun S."/>
            <person name="Haridas S."/>
            <person name="Kuo A."/>
            <person name="Mondo S."/>
            <person name="Pangilinan J."/>
            <person name="Riley R."/>
            <person name="LaButti K."/>
            <person name="Andreopoulos B."/>
            <person name="Lipzen A."/>
            <person name="Chen C."/>
            <person name="Yan M."/>
            <person name="Daum C."/>
            <person name="Ng V."/>
            <person name="Clum A."/>
            <person name="Steindorff A."/>
            <person name="Ohm R.A."/>
            <person name="Martin F."/>
            <person name="Silar P."/>
            <person name="Natvig D.O."/>
            <person name="Lalanne C."/>
            <person name="Gautier V."/>
            <person name="Ament-Velasquez S.L."/>
            <person name="Kruys A."/>
            <person name="Hutchinson M.I."/>
            <person name="Powell A.J."/>
            <person name="Barry K."/>
            <person name="Miller A.N."/>
            <person name="Grigoriev I.V."/>
            <person name="Debuchy R."/>
            <person name="Gladieux P."/>
            <person name="Hiltunen Thoren M."/>
            <person name="Johannesson H."/>
        </authorList>
    </citation>
    <scope>NUCLEOTIDE SEQUENCE</scope>
    <source>
        <strain evidence="7">CBS 103.79</strain>
    </source>
</reference>
<comment type="subcellular location">
    <subcellularLocation>
        <location evidence="1">Membrane</location>
        <topology evidence="1">Single-pass membrane protein</topology>
    </subcellularLocation>
</comment>
<feature type="compositionally biased region" description="Polar residues" evidence="5">
    <location>
        <begin position="759"/>
        <end position="769"/>
    </location>
</feature>
<feature type="domain" description="Inner kinetochore subunit AME1" evidence="6">
    <location>
        <begin position="806"/>
        <end position="994"/>
    </location>
</feature>
<feature type="compositionally biased region" description="Low complexity" evidence="5">
    <location>
        <begin position="668"/>
        <end position="684"/>
    </location>
</feature>
<feature type="compositionally biased region" description="Low complexity" evidence="5">
    <location>
        <begin position="694"/>
        <end position="718"/>
    </location>
</feature>